<name>A0ABT4CUN2_9CLOT</name>
<dbReference type="RefSeq" id="WP_268051847.1">
    <property type="nucleotide sequence ID" value="NZ_JAPQES010000013.1"/>
</dbReference>
<evidence type="ECO:0000256" key="1">
    <source>
        <dbReference type="SAM" id="MobiDB-lite"/>
    </source>
</evidence>
<gene>
    <name evidence="2" type="ORF">OXH55_19515</name>
</gene>
<evidence type="ECO:0008006" key="4">
    <source>
        <dbReference type="Google" id="ProtNLM"/>
    </source>
</evidence>
<sequence>MNDIRETQQPMEAQTVGSSVSNQKIISEMANAPMATNQQTMSVAKNCPGYKAINQQHSLNSSCASAVSCNTCQNFQNSACQIEMFDKVLAGLDER</sequence>
<protein>
    <recommendedName>
        <fullName evidence="4">DUF1540 domain-containing protein</fullName>
    </recommendedName>
</protein>
<evidence type="ECO:0000313" key="3">
    <source>
        <dbReference type="Proteomes" id="UP001079657"/>
    </source>
</evidence>
<dbReference type="Proteomes" id="UP001079657">
    <property type="component" value="Unassembled WGS sequence"/>
</dbReference>
<proteinExistence type="predicted"/>
<keyword evidence="3" id="KW-1185">Reference proteome</keyword>
<feature type="compositionally biased region" description="Polar residues" evidence="1">
    <location>
        <begin position="7"/>
        <end position="22"/>
    </location>
</feature>
<reference evidence="2" key="1">
    <citation type="submission" date="2022-12" db="EMBL/GenBank/DDBJ databases">
        <authorList>
            <person name="Wang J."/>
        </authorList>
    </citation>
    <scope>NUCLEOTIDE SEQUENCE</scope>
    <source>
        <strain evidence="2">HY-42-06</strain>
    </source>
</reference>
<feature type="region of interest" description="Disordered" evidence="1">
    <location>
        <begin position="1"/>
        <end position="22"/>
    </location>
</feature>
<evidence type="ECO:0000313" key="2">
    <source>
        <dbReference type="EMBL" id="MCY6372784.1"/>
    </source>
</evidence>
<accession>A0ABT4CUN2</accession>
<dbReference type="EMBL" id="JAPQES010000013">
    <property type="protein sequence ID" value="MCY6372784.1"/>
    <property type="molecule type" value="Genomic_DNA"/>
</dbReference>
<comment type="caution">
    <text evidence="2">The sequence shown here is derived from an EMBL/GenBank/DDBJ whole genome shotgun (WGS) entry which is preliminary data.</text>
</comment>
<organism evidence="2 3">
    <name type="scientific">Clostridium ganghwense</name>
    <dbReference type="NCBI Taxonomy" id="312089"/>
    <lineage>
        <taxon>Bacteria</taxon>
        <taxon>Bacillati</taxon>
        <taxon>Bacillota</taxon>
        <taxon>Clostridia</taxon>
        <taxon>Eubacteriales</taxon>
        <taxon>Clostridiaceae</taxon>
        <taxon>Clostridium</taxon>
    </lineage>
</organism>